<gene>
    <name evidence="2" type="ORF">CDL12_20326</name>
</gene>
<dbReference type="OrthoDB" id="907591at2759"/>
<feature type="domain" description="KIB1-4 beta-propeller" evidence="1">
    <location>
        <begin position="36"/>
        <end position="284"/>
    </location>
</feature>
<proteinExistence type="predicted"/>
<dbReference type="AlphaFoldDB" id="A0A2G9GQ26"/>
<dbReference type="InterPro" id="IPR005174">
    <property type="entry name" value="KIB1-4_b-propeller"/>
</dbReference>
<dbReference type="Pfam" id="PF03478">
    <property type="entry name" value="Beta-prop_KIB1-4"/>
    <property type="match status" value="1"/>
</dbReference>
<comment type="caution">
    <text evidence="2">The sequence shown here is derived from an EMBL/GenBank/DDBJ whole genome shotgun (WGS) entry which is preliminary data.</text>
</comment>
<dbReference type="SUPFAM" id="SSF50965">
    <property type="entry name" value="Galactose oxidase, central domain"/>
    <property type="match status" value="1"/>
</dbReference>
<evidence type="ECO:0000313" key="3">
    <source>
        <dbReference type="Proteomes" id="UP000231279"/>
    </source>
</evidence>
<dbReference type="Proteomes" id="UP000231279">
    <property type="component" value="Unassembled WGS sequence"/>
</dbReference>
<organism evidence="2 3">
    <name type="scientific">Handroanthus impetiginosus</name>
    <dbReference type="NCBI Taxonomy" id="429701"/>
    <lineage>
        <taxon>Eukaryota</taxon>
        <taxon>Viridiplantae</taxon>
        <taxon>Streptophyta</taxon>
        <taxon>Embryophyta</taxon>
        <taxon>Tracheophyta</taxon>
        <taxon>Spermatophyta</taxon>
        <taxon>Magnoliopsida</taxon>
        <taxon>eudicotyledons</taxon>
        <taxon>Gunneridae</taxon>
        <taxon>Pentapetalae</taxon>
        <taxon>asterids</taxon>
        <taxon>lamiids</taxon>
        <taxon>Lamiales</taxon>
        <taxon>Bignoniaceae</taxon>
        <taxon>Crescentiina</taxon>
        <taxon>Tabebuia alliance</taxon>
        <taxon>Handroanthus</taxon>
    </lineage>
</organism>
<protein>
    <recommendedName>
        <fullName evidence="1">KIB1-4 beta-propeller domain-containing protein</fullName>
    </recommendedName>
</protein>
<dbReference type="PANTHER" id="PTHR40891:SF1">
    <property type="entry name" value="DUF295 DOMAIN-CONTAINING PROTEIN"/>
    <property type="match status" value="1"/>
</dbReference>
<name>A0A2G9GQ26_9LAMI</name>
<dbReference type="PANTHER" id="PTHR40891">
    <property type="entry name" value="DUF295 DOMAIN-CONTAINING PROTEIN"/>
    <property type="match status" value="1"/>
</dbReference>
<evidence type="ECO:0000313" key="2">
    <source>
        <dbReference type="EMBL" id="PIN07110.1"/>
    </source>
</evidence>
<evidence type="ECO:0000259" key="1">
    <source>
        <dbReference type="Pfam" id="PF03478"/>
    </source>
</evidence>
<dbReference type="STRING" id="429701.A0A2G9GQ26"/>
<reference evidence="3" key="1">
    <citation type="journal article" date="2018" name="Gigascience">
        <title>Genome assembly of the Pink Ipe (Handroanthus impetiginosus, Bignoniaceae), a highly valued, ecologically keystone Neotropical timber forest tree.</title>
        <authorList>
            <person name="Silva-Junior O.B."/>
            <person name="Grattapaglia D."/>
            <person name="Novaes E."/>
            <person name="Collevatti R.G."/>
        </authorList>
    </citation>
    <scope>NUCLEOTIDE SEQUENCE [LARGE SCALE GENOMIC DNA]</scope>
    <source>
        <strain evidence="3">cv. UFG-1</strain>
    </source>
</reference>
<keyword evidence="3" id="KW-1185">Reference proteome</keyword>
<dbReference type="EMBL" id="NKXS01004210">
    <property type="protein sequence ID" value="PIN07110.1"/>
    <property type="molecule type" value="Genomic_DNA"/>
</dbReference>
<dbReference type="InterPro" id="IPR011043">
    <property type="entry name" value="Gal_Oxase/kelch_b-propeller"/>
</dbReference>
<sequence length="312" mass="36405">MKKGCEYSLSCLPKDSDQTLPPLLVSQGKNSQGHTFYDISKNESIKRDIPEFCNKHVSATSYGWLTLIDYRKKPLDCCLFNPESNEMIQLPSIKPERVKYQCFLSKPPTHPDCYVLLFVSCRNFLHFCRLGDEKFIKRQIKLHTLTSFKEKIYAWMSESGNFVEIDFVDQHLLLKEMVNDSGQILHIPWPSPSNAPWHAHDLVESCGELLLVHMIGYHHSAQVAYFRIFRINTVEREWEELSSIGDRTIFFSLFGSMSLSCSNRSYLKKNSIYYSWIDRNLWIYDIEDRSKTLIKSTPSRIGMTDSKSWIML</sequence>
<accession>A0A2G9GQ26</accession>